<sequence length="704" mass="73544">MSGAHATVGGGGGSAVLGCVADDHTGGTDVAAALRRSGLRTVLRFGLPQQDRAVPDCDAVVVALKTRSIPPPDAVAAFRAAHDRLTRQGVGRIYFKYCSTFDSTDEGNIGPVADMLTGAAGGRPAVVCPAAPEHGRTVCQGHLFVGDRLLSDSPMRDHPLTPMTDSDLVRVLARQTPHPVALVPHSTVARGPDAVRAALDELETRGVRYAVTDAISDHDLDVIARAAAHLPVLTGAAGLARAMGALTADGTDCDEDHRVPVFPSGPAVVLAGSCSAATLEQVALARRTMPSHRLRAERDDLAGEALGWLEEHLTTDRPVLVYSSAPPGERSPGAAVAAAARSSRPAAHSRPGQEPVLIIPSELISFGTAALTSLGVPEPDARLVADSLVTADLRGHPSHGMLRLEWYADRLRSGAMRAVTDVATVLDGGAVAVLDGRDGIGQVITAYAAREAVRRAREHGVGVVAVRDSNHFGTAAYFTRMMADEGCVALLTTNGSPAMAPWGGREKSVGANPWSIAVPGGRRGPVVLDIANTTVARGKIYAALERDQPIPEGWAQAADGSPTTDPRQAIDGLILPMAGHKGYGISFMMDVLSGVLTGSSYATGVAGPYVPDRRSGCGHLLLALRLDAVADPAEYARRLDDLIDRTKAVPLAPGFDEIFYPGEIEDRNAARAEVRLPDRTLRGLERLAGACAIPLPGWMSACSS</sequence>
<dbReference type="Pfam" id="PF17042">
    <property type="entry name" value="NBD_C"/>
    <property type="match status" value="1"/>
</dbReference>
<comment type="catalytic activity">
    <reaction evidence="10">
        <text>3-dehydro-D-erythronate + ATP = 3-dehydro-4-O-phospho-D-erythronate + ADP + H(+)</text>
        <dbReference type="Rhea" id="RHEA:52556"/>
        <dbReference type="ChEBI" id="CHEBI:15378"/>
        <dbReference type="ChEBI" id="CHEBI:30616"/>
        <dbReference type="ChEBI" id="CHEBI:57958"/>
        <dbReference type="ChEBI" id="CHEBI:136593"/>
        <dbReference type="ChEBI" id="CHEBI:456216"/>
        <dbReference type="EC" id="2.7.1.217"/>
    </reaction>
</comment>
<keyword evidence="3" id="KW-0808">Transferase</keyword>
<evidence type="ECO:0000259" key="17">
    <source>
        <dbReference type="Pfam" id="PF17042"/>
    </source>
</evidence>
<keyword evidence="7" id="KW-0560">Oxidoreductase</keyword>
<dbReference type="RefSeq" id="WP_103964894.1">
    <property type="nucleotide sequence ID" value="NZ_FNVT01000051.1"/>
</dbReference>
<dbReference type="InterPro" id="IPR042213">
    <property type="entry name" value="NBD_C_sf"/>
</dbReference>
<evidence type="ECO:0000256" key="7">
    <source>
        <dbReference type="ARBA" id="ARBA00023002"/>
    </source>
</evidence>
<dbReference type="InterPro" id="IPR037051">
    <property type="entry name" value="4-carb_acid_sugar_kinase_N_sf"/>
</dbReference>
<comment type="catalytic activity">
    <reaction evidence="9">
        <text>3-dehydro-L-erythronate + ATP = 3-dehydro-4-O-phospho-L-erythronate + ADP + H(+)</text>
        <dbReference type="Rhea" id="RHEA:52552"/>
        <dbReference type="ChEBI" id="CHEBI:15378"/>
        <dbReference type="ChEBI" id="CHEBI:30616"/>
        <dbReference type="ChEBI" id="CHEBI:136592"/>
        <dbReference type="ChEBI" id="CHEBI:136670"/>
        <dbReference type="ChEBI" id="CHEBI:456216"/>
        <dbReference type="EC" id="2.7.1.217"/>
    </reaction>
</comment>
<dbReference type="OrthoDB" id="924592at2"/>
<evidence type="ECO:0000256" key="11">
    <source>
        <dbReference type="ARBA" id="ARBA00037335"/>
    </source>
</evidence>
<evidence type="ECO:0000256" key="4">
    <source>
        <dbReference type="ARBA" id="ARBA00022741"/>
    </source>
</evidence>
<dbReference type="InterPro" id="IPR036111">
    <property type="entry name" value="Mal/L-sulfo/L-lacto_DH-like_sf"/>
</dbReference>
<name>A0A1H6F4M4_9ACTN</name>
<dbReference type="Gene3D" id="3.40.980.20">
    <property type="entry name" value="Four-carbon acid sugar kinase, nucleotide binding domain"/>
    <property type="match status" value="1"/>
</dbReference>
<keyword evidence="19" id="KW-1185">Reference proteome</keyword>
<organism evidence="18 19">
    <name type="scientific">Nonomuraea solani</name>
    <dbReference type="NCBI Taxonomy" id="1144553"/>
    <lineage>
        <taxon>Bacteria</taxon>
        <taxon>Bacillati</taxon>
        <taxon>Actinomycetota</taxon>
        <taxon>Actinomycetes</taxon>
        <taxon>Streptosporangiales</taxon>
        <taxon>Streptosporangiaceae</taxon>
        <taxon>Nonomuraea</taxon>
    </lineage>
</organism>
<dbReference type="Gene3D" id="3.40.50.10840">
    <property type="entry name" value="Putative sugar-binding, N-terminal domain"/>
    <property type="match status" value="1"/>
</dbReference>
<dbReference type="EC" id="2.7.1.217" evidence="12"/>
<gene>
    <name evidence="18" type="ORF">SAMN05444920_1518</name>
</gene>
<dbReference type="InterPro" id="IPR043143">
    <property type="entry name" value="Mal/L-sulf/L-lact_DH-like_NADP"/>
</dbReference>
<keyword evidence="6" id="KW-0067">ATP-binding</keyword>
<feature type="region of interest" description="Disordered" evidence="15">
    <location>
        <begin position="331"/>
        <end position="352"/>
    </location>
</feature>
<evidence type="ECO:0000256" key="3">
    <source>
        <dbReference type="ARBA" id="ARBA00022679"/>
    </source>
</evidence>
<evidence type="ECO:0000256" key="6">
    <source>
        <dbReference type="ARBA" id="ARBA00022840"/>
    </source>
</evidence>
<comment type="similarity">
    <text evidence="2">Belongs to the LDH2/MDH2 oxidoreductase family.</text>
</comment>
<dbReference type="Pfam" id="PF07005">
    <property type="entry name" value="SBD_N"/>
    <property type="match status" value="1"/>
</dbReference>
<evidence type="ECO:0000256" key="14">
    <source>
        <dbReference type="ARBA" id="ARBA00041377"/>
    </source>
</evidence>
<evidence type="ECO:0000313" key="18">
    <source>
        <dbReference type="EMBL" id="SEH03985.1"/>
    </source>
</evidence>
<protein>
    <recommendedName>
        <fullName evidence="13">3-oxo-tetronate kinase</fullName>
        <ecNumber evidence="12">2.7.1.217</ecNumber>
    </recommendedName>
    <alternativeName>
        <fullName evidence="14">3-dehydrotetronate 4-kinase</fullName>
    </alternativeName>
</protein>
<dbReference type="PANTHER" id="PTHR11091">
    <property type="entry name" value="OXIDOREDUCTASE-RELATED"/>
    <property type="match status" value="1"/>
</dbReference>
<dbReference type="NCBIfam" id="NF043035">
    <property type="entry name" value="OxoTetrKin"/>
    <property type="match status" value="1"/>
</dbReference>
<dbReference type="GO" id="GO:0016491">
    <property type="term" value="F:oxidoreductase activity"/>
    <property type="evidence" value="ECO:0007669"/>
    <property type="project" value="UniProtKB-KW"/>
</dbReference>
<dbReference type="Gene3D" id="1.10.1530.10">
    <property type="match status" value="1"/>
</dbReference>
<feature type="domain" description="Four-carbon acid sugar kinase N-terminal" evidence="16">
    <location>
        <begin position="17"/>
        <end position="242"/>
    </location>
</feature>
<feature type="domain" description="Four-carbon acid sugar kinase nucleotide binding" evidence="17">
    <location>
        <begin position="268"/>
        <end position="340"/>
    </location>
</feature>
<evidence type="ECO:0000256" key="15">
    <source>
        <dbReference type="SAM" id="MobiDB-lite"/>
    </source>
</evidence>
<evidence type="ECO:0000256" key="1">
    <source>
        <dbReference type="ARBA" id="ARBA00005715"/>
    </source>
</evidence>
<evidence type="ECO:0000259" key="16">
    <source>
        <dbReference type="Pfam" id="PF07005"/>
    </source>
</evidence>
<evidence type="ECO:0000256" key="5">
    <source>
        <dbReference type="ARBA" id="ARBA00022777"/>
    </source>
</evidence>
<dbReference type="GO" id="GO:0016301">
    <property type="term" value="F:kinase activity"/>
    <property type="evidence" value="ECO:0007669"/>
    <property type="project" value="UniProtKB-KW"/>
</dbReference>
<dbReference type="SUPFAM" id="SSF89733">
    <property type="entry name" value="L-sulfolactate dehydrogenase-like"/>
    <property type="match status" value="1"/>
</dbReference>
<dbReference type="SUPFAM" id="SSF142764">
    <property type="entry name" value="YgbK-like"/>
    <property type="match status" value="1"/>
</dbReference>
<dbReference type="EMBL" id="FNVT01000051">
    <property type="protein sequence ID" value="SEH03985.1"/>
    <property type="molecule type" value="Genomic_DNA"/>
</dbReference>
<dbReference type="InterPro" id="IPR031475">
    <property type="entry name" value="NBD_C"/>
</dbReference>
<evidence type="ECO:0000256" key="9">
    <source>
        <dbReference type="ARBA" id="ARBA00035898"/>
    </source>
</evidence>
<dbReference type="AlphaFoldDB" id="A0A1H6F4M4"/>
<evidence type="ECO:0000256" key="10">
    <source>
        <dbReference type="ARBA" id="ARBA00036346"/>
    </source>
</evidence>
<keyword evidence="5" id="KW-0418">Kinase</keyword>
<dbReference type="Pfam" id="PF02615">
    <property type="entry name" value="Ldh_2"/>
    <property type="match status" value="1"/>
</dbReference>
<dbReference type="InterPro" id="IPR050007">
    <property type="entry name" value="OtnK"/>
</dbReference>
<dbReference type="Proteomes" id="UP000236732">
    <property type="component" value="Unassembled WGS sequence"/>
</dbReference>
<dbReference type="InterPro" id="IPR043144">
    <property type="entry name" value="Mal/L-sulf/L-lact_DH-like_ah"/>
</dbReference>
<dbReference type="InterPro" id="IPR003767">
    <property type="entry name" value="Malate/L-lactate_DH-like"/>
</dbReference>
<keyword evidence="4" id="KW-0547">Nucleotide-binding</keyword>
<proteinExistence type="inferred from homology"/>
<comment type="function">
    <text evidence="11">Catalyzes the ATP-dependent phosphorylation of 3-oxo-tetronate to 3-oxo-tetronate 4-phosphate.</text>
</comment>
<dbReference type="PANTHER" id="PTHR11091:SF0">
    <property type="entry name" value="MALATE DEHYDROGENASE"/>
    <property type="match status" value="1"/>
</dbReference>
<evidence type="ECO:0000256" key="12">
    <source>
        <dbReference type="ARBA" id="ARBA00039095"/>
    </source>
</evidence>
<evidence type="ECO:0000256" key="8">
    <source>
        <dbReference type="ARBA" id="ARBA00023277"/>
    </source>
</evidence>
<feature type="compositionally biased region" description="Low complexity" evidence="15">
    <location>
        <begin position="331"/>
        <end position="350"/>
    </location>
</feature>
<evidence type="ECO:0000313" key="19">
    <source>
        <dbReference type="Proteomes" id="UP000236732"/>
    </source>
</evidence>
<evidence type="ECO:0000256" key="13">
    <source>
        <dbReference type="ARBA" id="ARBA00039461"/>
    </source>
</evidence>
<dbReference type="InterPro" id="IPR010737">
    <property type="entry name" value="4-carb_acid_sugar_kinase_N"/>
</dbReference>
<reference evidence="18 19" key="1">
    <citation type="submission" date="2016-10" db="EMBL/GenBank/DDBJ databases">
        <authorList>
            <person name="de Groot N.N."/>
        </authorList>
    </citation>
    <scope>NUCLEOTIDE SEQUENCE [LARGE SCALE GENOMIC DNA]</scope>
    <source>
        <strain evidence="18 19">CGMCC 4.7037</strain>
    </source>
</reference>
<keyword evidence="8" id="KW-0119">Carbohydrate metabolism</keyword>
<dbReference type="Gene3D" id="3.30.1370.60">
    <property type="entry name" value="Hypothetical oxidoreductase yiak, domain 2"/>
    <property type="match status" value="1"/>
</dbReference>
<comment type="similarity">
    <text evidence="1">Belongs to the four-carbon acid sugar kinase family.</text>
</comment>
<dbReference type="GO" id="GO:0005524">
    <property type="term" value="F:ATP binding"/>
    <property type="evidence" value="ECO:0007669"/>
    <property type="project" value="UniProtKB-KW"/>
</dbReference>
<evidence type="ECO:0000256" key="2">
    <source>
        <dbReference type="ARBA" id="ARBA00006056"/>
    </source>
</evidence>
<accession>A0A1H6F4M4</accession>